<dbReference type="PANTHER" id="PTHR21660">
    <property type="entry name" value="THIOESTERASE SUPERFAMILY MEMBER-RELATED"/>
    <property type="match status" value="1"/>
</dbReference>
<dbReference type="EMBL" id="JACEGQ020000004">
    <property type="protein sequence ID" value="KAH8510928.1"/>
    <property type="molecule type" value="Genomic_DNA"/>
</dbReference>
<evidence type="ECO:0000256" key="1">
    <source>
        <dbReference type="ARBA" id="ARBA00008324"/>
    </source>
</evidence>
<dbReference type="Gene3D" id="3.10.129.10">
    <property type="entry name" value="Hotdog Thioesterase"/>
    <property type="match status" value="1"/>
</dbReference>
<evidence type="ECO:0000313" key="4">
    <source>
        <dbReference type="EMBL" id="KAH8510928.1"/>
    </source>
</evidence>
<dbReference type="PANTHER" id="PTHR21660:SF47">
    <property type="entry name" value="F19P19.27 PROTEIN"/>
    <property type="match status" value="1"/>
</dbReference>
<dbReference type="NCBIfam" id="TIGR00369">
    <property type="entry name" value="unchar_dom_1"/>
    <property type="match status" value="1"/>
</dbReference>
<dbReference type="Proteomes" id="UP000807159">
    <property type="component" value="Chromosome 4"/>
</dbReference>
<sequence>MDLESVKRYLQTGGYEEDKNASIIEKMPLRFFERFIMQGLHIDLIEPGRVVCSMKVPPRLLNGGNFLHGGATATLVDLVGSAAIFTVGAPATGVSVEINVSYLDAAFADEEIEIEARVLRVGKAVGVVSVELKKKKTGKIIAQGRHTKYLAVPSKMIVNLLPGIDCLPKLKTLEVTKCVNLLLVSEFPPALEAFIVRHLSY</sequence>
<dbReference type="GO" id="GO:0047617">
    <property type="term" value="F:fatty acyl-CoA hydrolase activity"/>
    <property type="evidence" value="ECO:0007669"/>
    <property type="project" value="InterPro"/>
</dbReference>
<keyword evidence="2" id="KW-0378">Hydrolase</keyword>
<dbReference type="InterPro" id="IPR003736">
    <property type="entry name" value="PAAI_dom"/>
</dbReference>
<accession>A0A8T2Z0Q1</accession>
<dbReference type="SUPFAM" id="SSF54637">
    <property type="entry name" value="Thioesterase/thiol ester dehydrase-isomerase"/>
    <property type="match status" value="1"/>
</dbReference>
<dbReference type="FunFam" id="3.10.129.10:FF:000059">
    <property type="entry name" value="Acyl-coenzyme A thioesterase 13"/>
    <property type="match status" value="1"/>
</dbReference>
<feature type="domain" description="Thioesterase" evidence="3">
    <location>
        <begin position="65"/>
        <end position="139"/>
    </location>
</feature>
<dbReference type="AlphaFoldDB" id="A0A8T2Z0Q1"/>
<protein>
    <recommendedName>
        <fullName evidence="3">Thioesterase domain-containing protein</fullName>
    </recommendedName>
</protein>
<gene>
    <name evidence="4" type="ORF">H0E87_008456</name>
</gene>
<reference evidence="4" key="1">
    <citation type="journal article" date="2021" name="J. Hered.">
        <title>Genome Assembly of Salicaceae Populus deltoides (Eastern Cottonwood) I-69 Based on Nanopore Sequencing and Hi-C Technologies.</title>
        <authorList>
            <person name="Bai S."/>
            <person name="Wu H."/>
            <person name="Zhang J."/>
            <person name="Pan Z."/>
            <person name="Zhao W."/>
            <person name="Li Z."/>
            <person name="Tong C."/>
        </authorList>
    </citation>
    <scope>NUCLEOTIDE SEQUENCE</scope>
    <source>
        <tissue evidence="4">Leaf</tissue>
    </source>
</reference>
<dbReference type="CDD" id="cd03443">
    <property type="entry name" value="PaaI_thioesterase"/>
    <property type="match status" value="1"/>
</dbReference>
<dbReference type="InterPro" id="IPR029069">
    <property type="entry name" value="HotDog_dom_sf"/>
</dbReference>
<dbReference type="Pfam" id="PF03061">
    <property type="entry name" value="4HBT"/>
    <property type="match status" value="1"/>
</dbReference>
<comment type="caution">
    <text evidence="4">The sequence shown here is derived from an EMBL/GenBank/DDBJ whole genome shotgun (WGS) entry which is preliminary data.</text>
</comment>
<name>A0A8T2Z0Q1_POPDE</name>
<comment type="similarity">
    <text evidence="1">Belongs to the thioesterase PaaI family.</text>
</comment>
<evidence type="ECO:0000256" key="2">
    <source>
        <dbReference type="ARBA" id="ARBA00022801"/>
    </source>
</evidence>
<dbReference type="InterPro" id="IPR039298">
    <property type="entry name" value="ACOT13"/>
</dbReference>
<keyword evidence="5" id="KW-1185">Reference proteome</keyword>
<proteinExistence type="inferred from homology"/>
<evidence type="ECO:0000259" key="3">
    <source>
        <dbReference type="Pfam" id="PF03061"/>
    </source>
</evidence>
<evidence type="ECO:0000313" key="5">
    <source>
        <dbReference type="Proteomes" id="UP000807159"/>
    </source>
</evidence>
<dbReference type="InterPro" id="IPR006683">
    <property type="entry name" value="Thioestr_dom"/>
</dbReference>
<organism evidence="4 5">
    <name type="scientific">Populus deltoides</name>
    <name type="common">Eastern poplar</name>
    <name type="synonym">Eastern cottonwood</name>
    <dbReference type="NCBI Taxonomy" id="3696"/>
    <lineage>
        <taxon>Eukaryota</taxon>
        <taxon>Viridiplantae</taxon>
        <taxon>Streptophyta</taxon>
        <taxon>Embryophyta</taxon>
        <taxon>Tracheophyta</taxon>
        <taxon>Spermatophyta</taxon>
        <taxon>Magnoliopsida</taxon>
        <taxon>eudicotyledons</taxon>
        <taxon>Gunneridae</taxon>
        <taxon>Pentapetalae</taxon>
        <taxon>rosids</taxon>
        <taxon>fabids</taxon>
        <taxon>Malpighiales</taxon>
        <taxon>Salicaceae</taxon>
        <taxon>Saliceae</taxon>
        <taxon>Populus</taxon>
    </lineage>
</organism>